<dbReference type="EMBL" id="PISD01000007">
    <property type="protein sequence ID" value="PKG30530.1"/>
    <property type="molecule type" value="Genomic_DNA"/>
</dbReference>
<dbReference type="RefSeq" id="WP_066197169.1">
    <property type="nucleotide sequence ID" value="NZ_JAFDQP010000005.1"/>
</dbReference>
<sequence>MSSFLLTISLILNILAFAAILLLYLRQNRLLEAEKTQERNIEMMEEMLSHFMVEMKEENDAFLDRIKPRDNAAEDELAEEAKNEELPFEINLDKAKTLQAVDAYRKSTRSDKDGENQNGQDQGISTDKIVDKVTESSLLNQAVLLQSEGLSITEIAKKLNKGETEIELLLKFRQI</sequence>
<organism evidence="3 4">
    <name type="scientific">Cytobacillus horneckiae</name>
    <dbReference type="NCBI Taxonomy" id="549687"/>
    <lineage>
        <taxon>Bacteria</taxon>
        <taxon>Bacillati</taxon>
        <taxon>Bacillota</taxon>
        <taxon>Bacilli</taxon>
        <taxon>Bacillales</taxon>
        <taxon>Bacillaceae</taxon>
        <taxon>Cytobacillus</taxon>
    </lineage>
</organism>
<keyword evidence="2" id="KW-1133">Transmembrane helix</keyword>
<dbReference type="AlphaFoldDB" id="A0A2N0ZLZ6"/>
<feature type="compositionally biased region" description="Basic and acidic residues" evidence="1">
    <location>
        <begin position="106"/>
        <end position="115"/>
    </location>
</feature>
<evidence type="ECO:0000256" key="1">
    <source>
        <dbReference type="SAM" id="MobiDB-lite"/>
    </source>
</evidence>
<proteinExistence type="predicted"/>
<protein>
    <recommendedName>
        <fullName evidence="5">Swarming motility protein SwrB</fullName>
    </recommendedName>
</protein>
<evidence type="ECO:0000313" key="3">
    <source>
        <dbReference type="EMBL" id="PKG30530.1"/>
    </source>
</evidence>
<evidence type="ECO:0008006" key="5">
    <source>
        <dbReference type="Google" id="ProtNLM"/>
    </source>
</evidence>
<reference evidence="3 4" key="1">
    <citation type="journal article" date="2010" name="Int. J. Syst. Evol. Microbiol.">
        <title>Bacillus horneckiae sp. nov., isolated from a spacecraft-assembly clean room.</title>
        <authorList>
            <person name="Vaishampayan P."/>
            <person name="Probst A."/>
            <person name="Krishnamurthi S."/>
            <person name="Ghosh S."/>
            <person name="Osman S."/>
            <person name="McDowall A."/>
            <person name="Ruckmani A."/>
            <person name="Mayilraj S."/>
            <person name="Venkateswaran K."/>
        </authorList>
    </citation>
    <scope>NUCLEOTIDE SEQUENCE [LARGE SCALE GENOMIC DNA]</scope>
    <source>
        <strain evidence="4">1PO1SC</strain>
    </source>
</reference>
<keyword evidence="2" id="KW-0472">Membrane</keyword>
<accession>A0A2N0ZLZ6</accession>
<name>A0A2N0ZLZ6_9BACI</name>
<dbReference type="Proteomes" id="UP000233343">
    <property type="component" value="Unassembled WGS sequence"/>
</dbReference>
<comment type="caution">
    <text evidence="3">The sequence shown here is derived from an EMBL/GenBank/DDBJ whole genome shotgun (WGS) entry which is preliminary data.</text>
</comment>
<feature type="region of interest" description="Disordered" evidence="1">
    <location>
        <begin position="106"/>
        <end position="126"/>
    </location>
</feature>
<keyword evidence="4" id="KW-1185">Reference proteome</keyword>
<feature type="compositionally biased region" description="Polar residues" evidence="1">
    <location>
        <begin position="116"/>
        <end position="125"/>
    </location>
</feature>
<evidence type="ECO:0000313" key="4">
    <source>
        <dbReference type="Proteomes" id="UP000233343"/>
    </source>
</evidence>
<gene>
    <name evidence="3" type="ORF">CWS20_02655</name>
</gene>
<evidence type="ECO:0000256" key="2">
    <source>
        <dbReference type="SAM" id="Phobius"/>
    </source>
</evidence>
<feature type="transmembrane region" description="Helical" evidence="2">
    <location>
        <begin position="6"/>
        <end position="25"/>
    </location>
</feature>
<keyword evidence="2" id="KW-0812">Transmembrane</keyword>